<dbReference type="Gene3D" id="1.20.990.10">
    <property type="entry name" value="NADPH-cytochrome p450 Reductase, Chain A, domain 3"/>
    <property type="match status" value="1"/>
</dbReference>
<evidence type="ECO:0000256" key="2">
    <source>
        <dbReference type="ARBA" id="ARBA00022605"/>
    </source>
</evidence>
<evidence type="ECO:0000259" key="12">
    <source>
        <dbReference type="PROSITE" id="PS51384"/>
    </source>
</evidence>
<dbReference type="InterPro" id="IPR003097">
    <property type="entry name" value="CysJ-like_FAD-binding"/>
</dbReference>
<comment type="pathway">
    <text evidence="10">Sulfur metabolism; hydrogen sulfide biosynthesis; hydrogen sulfide from sulfite (NADPH route): step 1/1.</text>
</comment>
<dbReference type="Pfam" id="PF00175">
    <property type="entry name" value="NAD_binding_1"/>
    <property type="match status" value="1"/>
</dbReference>
<evidence type="ECO:0000256" key="8">
    <source>
        <dbReference type="ARBA" id="ARBA00023002"/>
    </source>
</evidence>
<dbReference type="InterPro" id="IPR001433">
    <property type="entry name" value="OxRdtase_FAD/NAD-bd"/>
</dbReference>
<gene>
    <name evidence="13" type="ORF">LA521A_28630</name>
</gene>
<dbReference type="Gene3D" id="3.40.50.80">
    <property type="entry name" value="Nucleotide-binding domain of ferredoxin-NADP reductase (FNR) module"/>
    <property type="match status" value="1"/>
</dbReference>
<keyword evidence="4 10" id="KW-0288">FMN</keyword>
<dbReference type="SUPFAM" id="SSF63380">
    <property type="entry name" value="Riboflavin synthase domain-like"/>
    <property type="match status" value="1"/>
</dbReference>
<comment type="subunit">
    <text evidence="10">Alpha(8)-beta(8). The alpha component is a flavoprotein, the beta component is a hemoprotein.</text>
</comment>
<comment type="cofactor">
    <cofactor evidence="10">
        <name>FAD</name>
        <dbReference type="ChEBI" id="CHEBI:57692"/>
    </cofactor>
    <text evidence="10">Binds 1 FAD per subunit.</text>
</comment>
<evidence type="ECO:0000259" key="11">
    <source>
        <dbReference type="PROSITE" id="PS50902"/>
    </source>
</evidence>
<dbReference type="Proteomes" id="UP001317822">
    <property type="component" value="Chromosome"/>
</dbReference>
<feature type="domain" description="Flavodoxin-like" evidence="11">
    <location>
        <begin position="70"/>
        <end position="208"/>
    </location>
</feature>
<dbReference type="InterPro" id="IPR001709">
    <property type="entry name" value="Flavoprot_Pyr_Nucl_cyt_Rdtase"/>
</dbReference>
<evidence type="ECO:0000256" key="6">
    <source>
        <dbReference type="ARBA" id="ARBA00022857"/>
    </source>
</evidence>
<dbReference type="InterPro" id="IPR010199">
    <property type="entry name" value="CysJ"/>
</dbReference>
<dbReference type="InterPro" id="IPR008254">
    <property type="entry name" value="Flavodoxin/NO_synth"/>
</dbReference>
<dbReference type="PANTHER" id="PTHR19384">
    <property type="entry name" value="NITRIC OXIDE SYNTHASE-RELATED"/>
    <property type="match status" value="1"/>
</dbReference>
<keyword evidence="7 10" id="KW-0249">Electron transport</keyword>
<keyword evidence="3 10" id="KW-0285">Flavoprotein</keyword>
<dbReference type="PIRSF" id="PIRSF000207">
    <property type="entry name" value="SiR-FP_CysJ"/>
    <property type="match status" value="1"/>
</dbReference>
<evidence type="ECO:0000256" key="3">
    <source>
        <dbReference type="ARBA" id="ARBA00022630"/>
    </source>
</evidence>
<dbReference type="InterPro" id="IPR017938">
    <property type="entry name" value="Riboflavin_synthase-like_b-brl"/>
</dbReference>
<reference evidence="13 14" key="1">
    <citation type="journal article" date="2023" name="Int. J. Syst. Evol. Microbiol.">
        <title>Physiological and genomic analyses of cobalamin (vitamin B12)-auxotrophy of Lysobacter auxotrophicus sp. nov., a methionine-auxotrophic chitinolytic bacterium isolated from chitin-treated soil.</title>
        <authorList>
            <person name="Saito A."/>
            <person name="Dohra H."/>
            <person name="Hamada M."/>
            <person name="Moriuchi R."/>
            <person name="Kotsuchibashi Y."/>
            <person name="Mori K."/>
        </authorList>
    </citation>
    <scope>NUCLEOTIDE SEQUENCE [LARGE SCALE GENOMIC DNA]</scope>
    <source>
        <strain evidence="13 14">5-21a</strain>
    </source>
</reference>
<keyword evidence="9 10" id="KW-0198">Cysteine biosynthesis</keyword>
<evidence type="ECO:0000256" key="7">
    <source>
        <dbReference type="ARBA" id="ARBA00022982"/>
    </source>
</evidence>
<evidence type="ECO:0000256" key="10">
    <source>
        <dbReference type="PIRNR" id="PIRNR000207"/>
    </source>
</evidence>
<keyword evidence="14" id="KW-1185">Reference proteome</keyword>
<dbReference type="InterPro" id="IPR039261">
    <property type="entry name" value="FNR_nucleotide-bd"/>
</dbReference>
<dbReference type="SUPFAM" id="SSF52218">
    <property type="entry name" value="Flavoproteins"/>
    <property type="match status" value="1"/>
</dbReference>
<comment type="catalytic activity">
    <reaction evidence="10">
        <text>hydrogen sulfide + 3 NADP(+) + 3 H2O = sulfite + 3 NADPH + 4 H(+)</text>
        <dbReference type="Rhea" id="RHEA:13801"/>
        <dbReference type="ChEBI" id="CHEBI:15377"/>
        <dbReference type="ChEBI" id="CHEBI:15378"/>
        <dbReference type="ChEBI" id="CHEBI:17359"/>
        <dbReference type="ChEBI" id="CHEBI:29919"/>
        <dbReference type="ChEBI" id="CHEBI:57783"/>
        <dbReference type="ChEBI" id="CHEBI:58349"/>
        <dbReference type="EC" id="1.8.1.2"/>
    </reaction>
</comment>
<dbReference type="InterPro" id="IPR023173">
    <property type="entry name" value="NADPH_Cyt_P450_Rdtase_alpha"/>
</dbReference>
<keyword evidence="5 10" id="KW-0274">FAD</keyword>
<accession>A0ABM8DGD9</accession>
<dbReference type="PRINTS" id="PR00369">
    <property type="entry name" value="FLAVODOXIN"/>
</dbReference>
<dbReference type="EMBL" id="AP027041">
    <property type="protein sequence ID" value="BDU17662.1"/>
    <property type="molecule type" value="Genomic_DNA"/>
</dbReference>
<dbReference type="SUPFAM" id="SSF52343">
    <property type="entry name" value="Ferredoxin reductase-like, C-terminal NADP-linked domain"/>
    <property type="match status" value="1"/>
</dbReference>
<protein>
    <recommendedName>
        <fullName evidence="10">Sulfite reductase [NADPH] flavoprotein alpha-component</fullName>
        <shortName evidence="10">SiR-FP</shortName>
        <ecNumber evidence="10">1.8.1.2</ecNumber>
    </recommendedName>
</protein>
<dbReference type="Gene3D" id="3.40.50.360">
    <property type="match status" value="1"/>
</dbReference>
<dbReference type="Gene3D" id="2.40.30.10">
    <property type="entry name" value="Translation factors"/>
    <property type="match status" value="1"/>
</dbReference>
<dbReference type="RefSeq" id="WP_281779577.1">
    <property type="nucleotide sequence ID" value="NZ_AP027041.1"/>
</dbReference>
<evidence type="ECO:0000313" key="13">
    <source>
        <dbReference type="EMBL" id="BDU17662.1"/>
    </source>
</evidence>
<evidence type="ECO:0000256" key="9">
    <source>
        <dbReference type="ARBA" id="ARBA00023192"/>
    </source>
</evidence>
<dbReference type="InterPro" id="IPR017927">
    <property type="entry name" value="FAD-bd_FR_type"/>
</dbReference>
<name>A0ABM8DGD9_9GAMM</name>
<dbReference type="Pfam" id="PF00258">
    <property type="entry name" value="Flavodoxin_1"/>
    <property type="match status" value="1"/>
</dbReference>
<dbReference type="PROSITE" id="PS51384">
    <property type="entry name" value="FAD_FR"/>
    <property type="match status" value="1"/>
</dbReference>
<keyword evidence="2 10" id="KW-0028">Amino-acid biosynthesis</keyword>
<keyword evidence="6 10" id="KW-0521">NADP</keyword>
<comment type="cofactor">
    <cofactor evidence="10">
        <name>FMN</name>
        <dbReference type="ChEBI" id="CHEBI:58210"/>
    </cofactor>
    <text evidence="10">Binds 1 FMN per subunit.</text>
</comment>
<dbReference type="PRINTS" id="PR00371">
    <property type="entry name" value="FPNCR"/>
</dbReference>
<proteinExistence type="predicted"/>
<dbReference type="PANTHER" id="PTHR19384:SF128">
    <property type="entry name" value="NADPH OXIDOREDUCTASE A"/>
    <property type="match status" value="1"/>
</dbReference>
<dbReference type="PROSITE" id="PS50902">
    <property type="entry name" value="FLAVODOXIN_LIKE"/>
    <property type="match status" value="1"/>
</dbReference>
<comment type="function">
    <text evidence="10">Component of the sulfite reductase complex that catalyzes the 6-electron reduction of sulfite to sulfide. This is one of several activities required for the biosynthesis of L-cysteine from sulfate. The flavoprotein component catalyzes the electron flow from NADPH -&gt; FAD -&gt; FMN to the hemoprotein component.</text>
</comment>
<dbReference type="EC" id="1.8.1.2" evidence="10"/>
<evidence type="ECO:0000313" key="14">
    <source>
        <dbReference type="Proteomes" id="UP001317822"/>
    </source>
</evidence>
<evidence type="ECO:0000256" key="5">
    <source>
        <dbReference type="ARBA" id="ARBA00022827"/>
    </source>
</evidence>
<evidence type="ECO:0000256" key="4">
    <source>
        <dbReference type="ARBA" id="ARBA00022643"/>
    </source>
</evidence>
<keyword evidence="8 10" id="KW-0560">Oxidoreductase</keyword>
<dbReference type="Pfam" id="PF00667">
    <property type="entry name" value="FAD_binding_1"/>
    <property type="match status" value="2"/>
</dbReference>
<dbReference type="NCBIfam" id="TIGR01931">
    <property type="entry name" value="cysJ"/>
    <property type="match status" value="1"/>
</dbReference>
<dbReference type="CDD" id="cd06199">
    <property type="entry name" value="SiR"/>
    <property type="match status" value="1"/>
</dbReference>
<dbReference type="InterPro" id="IPR029039">
    <property type="entry name" value="Flavoprotein-like_sf"/>
</dbReference>
<sequence length="605" mass="65793">MSATLPNVPAALAAPLTQDRLAALARVTDGLDTNGLWWLSGYAAGLASRGAAGVQTVTAPVADGAPAGRLTIVYGSQTGNAKRLAEQLARQSEAAGLPVRLLRADAYPTRELKDERTLYLVISTQGDGDPPDDARALVDFIAGKRAPELKQLRYAVLGLGDSSYPQFCAIGNKLDARLAELGATRLLPRADADLDLETVAEPWVAQALAKAKDALKPTTPLATVTPLRPLAAAPAHGRDAPFAAELLANQRITARGSTKDVRHIELSLEGSGLHYEPGDALGLWPVNPPALVEAILRTSELDGDAVVEHGGQRLPLRQWLGEKRELTKLARPFVASHAAQSRSDELNRLLAPDQQAALTTLLNEAQVLDLLRRHPAAWSPEELVAALRPLTPRLYSIASSQKHVGDEVHLTVAHVEYDDGDGLRWGAASNHFARSDEGTRLPVFIEHNERFRLPADASRDVIMIGPGTGVAPFRAFVQERAAVGAGGRNWLFFGNPHFRSDFLYQVEWQQALKDGTLHRFDLAFSRDQSHKVYVQDRLVERGRELFEWLEGGAHLYVCGDATRMAKDVHAALLSVIARHGGRSAEDAEDYLNTLQQQGRYARDVY</sequence>
<evidence type="ECO:0000256" key="1">
    <source>
        <dbReference type="ARBA" id="ARBA00022448"/>
    </source>
</evidence>
<keyword evidence="1 10" id="KW-0813">Transport</keyword>
<dbReference type="InterPro" id="IPR001094">
    <property type="entry name" value="Flavdoxin-like"/>
</dbReference>
<feature type="domain" description="FAD-binding FR-type" evidence="12">
    <location>
        <begin position="239"/>
        <end position="454"/>
    </location>
</feature>
<organism evidence="13 14">
    <name type="scientific">Lysobacter auxotrophicus</name>
    <dbReference type="NCBI Taxonomy" id="2992573"/>
    <lineage>
        <taxon>Bacteria</taxon>
        <taxon>Pseudomonadati</taxon>
        <taxon>Pseudomonadota</taxon>
        <taxon>Gammaproteobacteria</taxon>
        <taxon>Lysobacterales</taxon>
        <taxon>Lysobacteraceae</taxon>
        <taxon>Lysobacter</taxon>
    </lineage>
</organism>